<dbReference type="InterPro" id="IPR016454">
    <property type="entry name" value="Cysteine_dSase"/>
</dbReference>
<dbReference type="OrthoDB" id="9808002at2"/>
<evidence type="ECO:0000256" key="7">
    <source>
        <dbReference type="ARBA" id="ARBA00022723"/>
    </source>
</evidence>
<dbReference type="GO" id="GO:0046872">
    <property type="term" value="F:metal ion binding"/>
    <property type="evidence" value="ECO:0007669"/>
    <property type="project" value="UniProtKB-KW"/>
</dbReference>
<evidence type="ECO:0000256" key="1">
    <source>
        <dbReference type="ARBA" id="ARBA00001933"/>
    </source>
</evidence>
<comment type="catalytic activity">
    <reaction evidence="11 12">
        <text>(sulfur carrier)-H + L-cysteine = (sulfur carrier)-SH + L-alanine</text>
        <dbReference type="Rhea" id="RHEA:43892"/>
        <dbReference type="Rhea" id="RHEA-COMP:14737"/>
        <dbReference type="Rhea" id="RHEA-COMP:14739"/>
        <dbReference type="ChEBI" id="CHEBI:29917"/>
        <dbReference type="ChEBI" id="CHEBI:35235"/>
        <dbReference type="ChEBI" id="CHEBI:57972"/>
        <dbReference type="ChEBI" id="CHEBI:64428"/>
        <dbReference type="EC" id="2.8.1.7"/>
    </reaction>
</comment>
<dbReference type="EC" id="2.8.1.7" evidence="12"/>
<comment type="function">
    <text evidence="2">Catalyzes the removal of elemental sulfur atoms from cysteine to produce alanine. Seems to participate in the biosynthesis of the nitrogenase metalloclusters by providing the inorganic sulfur required for the Fe-S core formation.</text>
</comment>
<feature type="active site" description="Cysteine persulfide intermediate" evidence="12">
    <location>
        <position position="327"/>
    </location>
</feature>
<evidence type="ECO:0000259" key="14">
    <source>
        <dbReference type="Pfam" id="PF00266"/>
    </source>
</evidence>
<feature type="binding site" description="via persulfide group" evidence="12">
    <location>
        <position position="327"/>
    </location>
    <ligand>
        <name>[2Fe-2S] cluster</name>
        <dbReference type="ChEBI" id="CHEBI:190135"/>
        <note>ligand shared with IscU</note>
    </ligand>
</feature>
<dbReference type="HAMAP" id="MF_00331">
    <property type="entry name" value="Cys_desulf_IscS"/>
    <property type="match status" value="1"/>
</dbReference>
<dbReference type="GO" id="GO:1990221">
    <property type="term" value="C:L-cysteine desulfurase complex"/>
    <property type="evidence" value="ECO:0007669"/>
    <property type="project" value="UniProtKB-ARBA"/>
</dbReference>
<comment type="subcellular location">
    <subcellularLocation>
        <location evidence="12">Cytoplasm</location>
    </subcellularLocation>
</comment>
<feature type="binding site" evidence="12">
    <location>
        <position position="237"/>
    </location>
    <ligand>
        <name>pyridoxal 5'-phosphate</name>
        <dbReference type="ChEBI" id="CHEBI:597326"/>
    </ligand>
</feature>
<dbReference type="InterPro" id="IPR010240">
    <property type="entry name" value="Cys_deSase_IscS"/>
</dbReference>
<evidence type="ECO:0000313" key="16">
    <source>
        <dbReference type="Proteomes" id="UP000199409"/>
    </source>
</evidence>
<accession>A0A1H3YVW6</accession>
<dbReference type="STRING" id="37625.SAMN05660420_01401"/>
<evidence type="ECO:0000256" key="10">
    <source>
        <dbReference type="ARBA" id="ARBA00023014"/>
    </source>
</evidence>
<keyword evidence="10 12" id="KW-0411">Iron-sulfur</keyword>
<dbReference type="InterPro" id="IPR015424">
    <property type="entry name" value="PyrdxlP-dep_Trfase"/>
</dbReference>
<reference evidence="15 16" key="1">
    <citation type="submission" date="2016-10" db="EMBL/GenBank/DDBJ databases">
        <authorList>
            <person name="de Groot N.N."/>
        </authorList>
    </citation>
    <scope>NUCLEOTIDE SEQUENCE [LARGE SCALE GENOMIC DNA]</scope>
    <source>
        <strain evidence="15 16">DSM 7343</strain>
    </source>
</reference>
<sequence>MKKIYMDNNATTAVKPEVLEAMLPYFCEQFGNPSSVHWAGRMVGGAIEKAREQVARLFNCSAAEVIFNSCGSEGDNHAIKGTADALKHKGNHIITTSVEHPAVLETCEALEKDGFEVTYLKVDHNGMLDLAELEAAITDKTILISVMWANNETGNIFPIEEIGEIAKKHKVRFHTDAVQAAGKIAIDVRKVNVDMVVISGHKIGAPKGIGAMYLRRGTKISRFMHGGHQERNRRAGTHNVPSIVGLGAACDIALKNMDKDYAYVRHLRDKLEAGILSTISDVKLNGHPDANLRLPNTLNVSFNYIEGESLLLFFDMKGIAASSGSACTSGSLEPSHVMGAMGVDIVLAHSSTRFSLSADNTDEEIDYILQELPPIVQKLREMSPLYGRDNPTPLSCDECRMVTKACG</sequence>
<evidence type="ECO:0000256" key="8">
    <source>
        <dbReference type="ARBA" id="ARBA00022898"/>
    </source>
</evidence>
<comment type="similarity">
    <text evidence="3 12">Belongs to the class-V pyridoxal-phosphate-dependent aminotransferase family. NifS/IscS subfamily.</text>
</comment>
<feature type="binding site" evidence="12">
    <location>
        <position position="179"/>
    </location>
    <ligand>
        <name>pyridoxal 5'-phosphate</name>
        <dbReference type="ChEBI" id="CHEBI:597326"/>
    </ligand>
</feature>
<dbReference type="GO" id="GO:0030170">
    <property type="term" value="F:pyridoxal phosphate binding"/>
    <property type="evidence" value="ECO:0007669"/>
    <property type="project" value="UniProtKB-UniRule"/>
</dbReference>
<evidence type="ECO:0000256" key="6">
    <source>
        <dbReference type="ARBA" id="ARBA00022714"/>
    </source>
</evidence>
<dbReference type="PANTHER" id="PTHR11601:SF34">
    <property type="entry name" value="CYSTEINE DESULFURASE"/>
    <property type="match status" value="1"/>
</dbReference>
<feature type="domain" description="Aminotransferase class V" evidence="14">
    <location>
        <begin position="4"/>
        <end position="367"/>
    </location>
</feature>
<dbReference type="InterPro" id="IPR020578">
    <property type="entry name" value="Aminotrans_V_PyrdxlP_BS"/>
</dbReference>
<dbReference type="EMBL" id="FNQN01000003">
    <property type="protein sequence ID" value="SEA15331.1"/>
    <property type="molecule type" value="Genomic_DNA"/>
</dbReference>
<proteinExistence type="inferred from homology"/>
<feature type="binding site" evidence="12">
    <location>
        <position position="151"/>
    </location>
    <ligand>
        <name>pyridoxal 5'-phosphate</name>
        <dbReference type="ChEBI" id="CHEBI:597326"/>
    </ligand>
</feature>
<evidence type="ECO:0000256" key="11">
    <source>
        <dbReference type="ARBA" id="ARBA00050776"/>
    </source>
</evidence>
<evidence type="ECO:0000256" key="9">
    <source>
        <dbReference type="ARBA" id="ARBA00023004"/>
    </source>
</evidence>
<dbReference type="Proteomes" id="UP000199409">
    <property type="component" value="Unassembled WGS sequence"/>
</dbReference>
<organism evidence="15 16">
    <name type="scientific">Desulfuromusa kysingii</name>
    <dbReference type="NCBI Taxonomy" id="37625"/>
    <lineage>
        <taxon>Bacteria</taxon>
        <taxon>Pseudomonadati</taxon>
        <taxon>Thermodesulfobacteriota</taxon>
        <taxon>Desulfuromonadia</taxon>
        <taxon>Desulfuromonadales</taxon>
        <taxon>Geopsychrobacteraceae</taxon>
        <taxon>Desulfuromusa</taxon>
    </lineage>
</organism>
<evidence type="ECO:0000256" key="13">
    <source>
        <dbReference type="RuleBase" id="RU004504"/>
    </source>
</evidence>
<comment type="function">
    <text evidence="12">Master enzyme that delivers sulfur to a number of partners involved in Fe-S cluster assembly, tRNA modification or cofactor biosynthesis. Catalyzes the removal of elemental sulfur atoms from cysteine to produce alanine. Functions as a sulfur delivery protein for Fe-S cluster synthesis onto IscU, an Fe-S scaffold assembly protein, as well as other S acceptor proteins.</text>
</comment>
<dbReference type="Gene3D" id="3.40.640.10">
    <property type="entry name" value="Type I PLP-dependent aspartate aminotransferase-like (Major domain)"/>
    <property type="match status" value="1"/>
</dbReference>
<keyword evidence="8 12" id="KW-0663">Pyridoxal phosphate</keyword>
<keyword evidence="4 12" id="KW-0963">Cytoplasm</keyword>
<name>A0A1H3YVW6_9BACT</name>
<comment type="cofactor">
    <cofactor evidence="1 12 13">
        <name>pyridoxal 5'-phosphate</name>
        <dbReference type="ChEBI" id="CHEBI:597326"/>
    </cofactor>
</comment>
<dbReference type="InterPro" id="IPR000192">
    <property type="entry name" value="Aminotrans_V_dom"/>
</dbReference>
<gene>
    <name evidence="12" type="primary">iscS</name>
    <name evidence="15" type="ORF">SAMN05660420_01401</name>
</gene>
<dbReference type="FunFam" id="3.40.640.10:FF:000084">
    <property type="entry name" value="IscS-like cysteine desulfurase"/>
    <property type="match status" value="1"/>
</dbReference>
<comment type="pathway">
    <text evidence="12">Cofactor biosynthesis; iron-sulfur cluster biosynthesis.</text>
</comment>
<dbReference type="PIRSF" id="PIRSF005572">
    <property type="entry name" value="NifS"/>
    <property type="match status" value="1"/>
</dbReference>
<dbReference type="AlphaFoldDB" id="A0A1H3YVW6"/>
<dbReference type="UniPathway" id="UPA00266"/>
<keyword evidence="16" id="KW-1185">Reference proteome</keyword>
<dbReference type="Pfam" id="PF00266">
    <property type="entry name" value="Aminotran_5"/>
    <property type="match status" value="1"/>
</dbReference>
<protein>
    <recommendedName>
        <fullName evidence="12">Cysteine desulfurase IscS</fullName>
        <ecNumber evidence="12">2.8.1.7</ecNumber>
    </recommendedName>
</protein>
<dbReference type="Gene3D" id="1.10.260.50">
    <property type="match status" value="1"/>
</dbReference>
<comment type="subunit">
    <text evidence="12">Homodimer. Forms a heterotetramer with IscU, interacts with other sulfur acceptors.</text>
</comment>
<evidence type="ECO:0000256" key="4">
    <source>
        <dbReference type="ARBA" id="ARBA00022490"/>
    </source>
</evidence>
<evidence type="ECO:0000313" key="15">
    <source>
        <dbReference type="EMBL" id="SEA15331.1"/>
    </source>
</evidence>
<feature type="binding site" evidence="12">
    <location>
        <begin position="199"/>
        <end position="201"/>
    </location>
    <ligand>
        <name>pyridoxal 5'-phosphate</name>
        <dbReference type="ChEBI" id="CHEBI:597326"/>
    </ligand>
</feature>
<keyword evidence="5 12" id="KW-0808">Transferase</keyword>
<dbReference type="InterPro" id="IPR015422">
    <property type="entry name" value="PyrdxlP-dep_Trfase_small"/>
</dbReference>
<dbReference type="GO" id="GO:0031071">
    <property type="term" value="F:cysteine desulfurase activity"/>
    <property type="evidence" value="ECO:0007669"/>
    <property type="project" value="UniProtKB-UniRule"/>
</dbReference>
<evidence type="ECO:0000256" key="12">
    <source>
        <dbReference type="HAMAP-Rule" id="MF_00331"/>
    </source>
</evidence>
<keyword evidence="6 12" id="KW-0001">2Fe-2S</keyword>
<dbReference type="Gene3D" id="3.90.1150.10">
    <property type="entry name" value="Aspartate Aminotransferase, domain 1"/>
    <property type="match status" value="1"/>
</dbReference>
<dbReference type="RefSeq" id="WP_092346105.1">
    <property type="nucleotide sequence ID" value="NZ_FNQN01000003.1"/>
</dbReference>
<keyword evidence="7 12" id="KW-0479">Metal-binding</keyword>
<dbReference type="GO" id="GO:0044571">
    <property type="term" value="P:[2Fe-2S] cluster assembly"/>
    <property type="evidence" value="ECO:0007669"/>
    <property type="project" value="UniProtKB-UniRule"/>
</dbReference>
<dbReference type="SUPFAM" id="SSF53383">
    <property type="entry name" value="PLP-dependent transferases"/>
    <property type="match status" value="1"/>
</dbReference>
<dbReference type="NCBIfam" id="TIGR03402">
    <property type="entry name" value="FeS_nifS"/>
    <property type="match status" value="1"/>
</dbReference>
<evidence type="ECO:0000256" key="2">
    <source>
        <dbReference type="ARBA" id="ARBA00003120"/>
    </source>
</evidence>
<dbReference type="InterPro" id="IPR015421">
    <property type="entry name" value="PyrdxlP-dep_Trfase_major"/>
</dbReference>
<evidence type="ECO:0000256" key="5">
    <source>
        <dbReference type="ARBA" id="ARBA00022679"/>
    </source>
</evidence>
<dbReference type="InterPro" id="IPR017772">
    <property type="entry name" value="Cys_deSase_NifS_bac/arc"/>
</dbReference>
<feature type="binding site" evidence="12">
    <location>
        <begin position="71"/>
        <end position="72"/>
    </location>
    <ligand>
        <name>pyridoxal 5'-phosphate</name>
        <dbReference type="ChEBI" id="CHEBI:597326"/>
    </ligand>
</feature>
<evidence type="ECO:0000256" key="3">
    <source>
        <dbReference type="ARBA" id="ARBA00006490"/>
    </source>
</evidence>
<feature type="modified residue" description="N6-(pyridoxal phosphate)lysine" evidence="12">
    <location>
        <position position="202"/>
    </location>
</feature>
<dbReference type="GO" id="GO:0051537">
    <property type="term" value="F:2 iron, 2 sulfur cluster binding"/>
    <property type="evidence" value="ECO:0007669"/>
    <property type="project" value="UniProtKB-UniRule"/>
</dbReference>
<dbReference type="PROSITE" id="PS00595">
    <property type="entry name" value="AA_TRANSFER_CLASS_5"/>
    <property type="match status" value="1"/>
</dbReference>
<dbReference type="GO" id="GO:0006520">
    <property type="term" value="P:amino acid metabolic process"/>
    <property type="evidence" value="ECO:0007669"/>
    <property type="project" value="InterPro"/>
</dbReference>
<keyword evidence="9 12" id="KW-0408">Iron</keyword>
<dbReference type="PANTHER" id="PTHR11601">
    <property type="entry name" value="CYSTEINE DESULFURYLASE FAMILY MEMBER"/>
    <property type="match status" value="1"/>
</dbReference>